<protein>
    <submittedName>
        <fullName evidence="4">Transacetylase</fullName>
    </submittedName>
</protein>
<dbReference type="PROSITE" id="PS00101">
    <property type="entry name" value="HEXAPEP_TRANSFERASES"/>
    <property type="match status" value="1"/>
</dbReference>
<reference evidence="4" key="1">
    <citation type="submission" date="2020-04" db="EMBL/GenBank/DDBJ databases">
        <title>Tenacibaculum mesophilum bac2.</title>
        <authorList>
            <person name="Li M."/>
        </authorList>
    </citation>
    <scope>NUCLEOTIDE SEQUENCE</scope>
    <source>
        <strain evidence="4">Bac2</strain>
    </source>
</reference>
<evidence type="ECO:0000256" key="3">
    <source>
        <dbReference type="ARBA" id="ARBA00023315"/>
    </source>
</evidence>
<keyword evidence="2" id="KW-0677">Repeat</keyword>
<dbReference type="RefSeq" id="WP_159494529.1">
    <property type="nucleotide sequence ID" value="NZ_CP050861.1"/>
</dbReference>
<dbReference type="InterPro" id="IPR018357">
    <property type="entry name" value="Hexapep_transf_CS"/>
</dbReference>
<dbReference type="GO" id="GO:0016746">
    <property type="term" value="F:acyltransferase activity"/>
    <property type="evidence" value="ECO:0007669"/>
    <property type="project" value="UniProtKB-KW"/>
</dbReference>
<organism evidence="4 5">
    <name type="scientific">Tenacibaculum mesophilum</name>
    <dbReference type="NCBI Taxonomy" id="104268"/>
    <lineage>
        <taxon>Bacteria</taxon>
        <taxon>Pseudomonadati</taxon>
        <taxon>Bacteroidota</taxon>
        <taxon>Flavobacteriia</taxon>
        <taxon>Flavobacteriales</taxon>
        <taxon>Flavobacteriaceae</taxon>
        <taxon>Tenacibaculum</taxon>
    </lineage>
</organism>
<evidence type="ECO:0000313" key="4">
    <source>
        <dbReference type="EMBL" id="UTD15152.1"/>
    </source>
</evidence>
<dbReference type="Proteomes" id="UP001056837">
    <property type="component" value="Chromosome"/>
</dbReference>
<dbReference type="PANTHER" id="PTHR23416:SF78">
    <property type="entry name" value="LIPOPOLYSACCHARIDE BIOSYNTHESIS O-ACETYL TRANSFERASE WBBJ-RELATED"/>
    <property type="match status" value="1"/>
</dbReference>
<dbReference type="AlphaFoldDB" id="A0AAE9MMT2"/>
<dbReference type="InterPro" id="IPR051159">
    <property type="entry name" value="Hexapeptide_acetyltransf"/>
</dbReference>
<proteinExistence type="predicted"/>
<dbReference type="InterPro" id="IPR001451">
    <property type="entry name" value="Hexapep"/>
</dbReference>
<dbReference type="InterPro" id="IPR011004">
    <property type="entry name" value="Trimer_LpxA-like_sf"/>
</dbReference>
<evidence type="ECO:0000313" key="5">
    <source>
        <dbReference type="Proteomes" id="UP001056837"/>
    </source>
</evidence>
<gene>
    <name evidence="4" type="ORF">HER15_06560</name>
</gene>
<evidence type="ECO:0000256" key="2">
    <source>
        <dbReference type="ARBA" id="ARBA00022737"/>
    </source>
</evidence>
<dbReference type="Gene3D" id="2.160.10.10">
    <property type="entry name" value="Hexapeptide repeat proteins"/>
    <property type="match status" value="1"/>
</dbReference>
<keyword evidence="1" id="KW-0808">Transferase</keyword>
<keyword evidence="3" id="KW-0012">Acyltransferase</keyword>
<accession>A0AAE9MMT2</accession>
<dbReference type="PANTHER" id="PTHR23416">
    <property type="entry name" value="SIALIC ACID SYNTHASE-RELATED"/>
    <property type="match status" value="1"/>
</dbReference>
<sequence length="162" mass="17715">MPKSFKNKIALLVKRILLRRKKVIIHNNTVFYSVVFKGKATIEPYCRLNGTPKITIGDNFYCNAFCHFLGDITIGDDVMIGPKTIIWGRDHGMDRGEKMNAQKHTSKPVIIGNDVWIGARATILKGVTIGNGAVIGAGSVVTKDVAENAVVVGNPARVVKNR</sequence>
<dbReference type="Pfam" id="PF00132">
    <property type="entry name" value="Hexapep"/>
    <property type="match status" value="1"/>
</dbReference>
<name>A0AAE9MMT2_9FLAO</name>
<dbReference type="SUPFAM" id="SSF51161">
    <property type="entry name" value="Trimeric LpxA-like enzymes"/>
    <property type="match status" value="1"/>
</dbReference>
<evidence type="ECO:0000256" key="1">
    <source>
        <dbReference type="ARBA" id="ARBA00022679"/>
    </source>
</evidence>
<dbReference type="EMBL" id="CP050861">
    <property type="protein sequence ID" value="UTD15152.1"/>
    <property type="molecule type" value="Genomic_DNA"/>
</dbReference>